<dbReference type="Gene3D" id="3.60.10.10">
    <property type="entry name" value="Endonuclease/exonuclease/phosphatase"/>
    <property type="match status" value="1"/>
</dbReference>
<keyword evidence="6" id="KW-0227">DNA damage</keyword>
<organism evidence="12 13">
    <name type="scientific">Cyanidium caldarium</name>
    <name type="common">Red alga</name>
    <dbReference type="NCBI Taxonomy" id="2771"/>
    <lineage>
        <taxon>Eukaryota</taxon>
        <taxon>Rhodophyta</taxon>
        <taxon>Bangiophyceae</taxon>
        <taxon>Cyanidiales</taxon>
        <taxon>Cyanidiaceae</taxon>
        <taxon>Cyanidium</taxon>
    </lineage>
</organism>
<keyword evidence="4" id="KW-0540">Nuclease</keyword>
<evidence type="ECO:0000256" key="3">
    <source>
        <dbReference type="ARBA" id="ARBA00004322"/>
    </source>
</evidence>
<evidence type="ECO:0000256" key="1">
    <source>
        <dbReference type="ARBA" id="ARBA00001936"/>
    </source>
</evidence>
<keyword evidence="5" id="KW-0479">Metal-binding</keyword>
<feature type="domain" description="Endonuclease/exonuclease/phosphatase" evidence="11">
    <location>
        <begin position="18"/>
        <end position="279"/>
    </location>
</feature>
<dbReference type="GO" id="GO:0005737">
    <property type="term" value="C:cytoplasm"/>
    <property type="evidence" value="ECO:0007669"/>
    <property type="project" value="TreeGrafter"/>
</dbReference>
<dbReference type="PANTHER" id="PTHR15822">
    <property type="entry name" value="TRAF AND TNF RECEPTOR-ASSOCIATED PROTEIN"/>
    <property type="match status" value="1"/>
</dbReference>
<evidence type="ECO:0000256" key="2">
    <source>
        <dbReference type="ARBA" id="ARBA00001946"/>
    </source>
</evidence>
<evidence type="ECO:0000256" key="7">
    <source>
        <dbReference type="ARBA" id="ARBA00022801"/>
    </source>
</evidence>
<evidence type="ECO:0000313" key="13">
    <source>
        <dbReference type="Proteomes" id="UP001301350"/>
    </source>
</evidence>
<evidence type="ECO:0000256" key="4">
    <source>
        <dbReference type="ARBA" id="ARBA00022722"/>
    </source>
</evidence>
<dbReference type="GO" id="GO:0003697">
    <property type="term" value="F:single-stranded DNA binding"/>
    <property type="evidence" value="ECO:0007669"/>
    <property type="project" value="TreeGrafter"/>
</dbReference>
<proteinExistence type="predicted"/>
<dbReference type="CDD" id="cd09080">
    <property type="entry name" value="TDP2"/>
    <property type="match status" value="1"/>
</dbReference>
<comment type="caution">
    <text evidence="12">The sequence shown here is derived from an EMBL/GenBank/DDBJ whole genome shotgun (WGS) entry which is preliminary data.</text>
</comment>
<keyword evidence="9" id="KW-0234">DNA repair</keyword>
<dbReference type="Pfam" id="PF03372">
    <property type="entry name" value="Exo_endo_phos"/>
    <property type="match status" value="1"/>
</dbReference>
<name>A0AAV9J156_CYACA</name>
<reference evidence="12 13" key="1">
    <citation type="submission" date="2022-07" db="EMBL/GenBank/DDBJ databases">
        <title>Genome-wide signatures of adaptation to extreme environments.</title>
        <authorList>
            <person name="Cho C.H."/>
            <person name="Yoon H.S."/>
        </authorList>
    </citation>
    <scope>NUCLEOTIDE SEQUENCE [LARGE SCALE GENOMIC DNA]</scope>
    <source>
        <strain evidence="12 13">DBV 063 E5</strain>
    </source>
</reference>
<keyword evidence="8" id="KW-0460">Magnesium</keyword>
<dbReference type="AlphaFoldDB" id="A0AAV9J156"/>
<dbReference type="GO" id="GO:0004518">
    <property type="term" value="F:nuclease activity"/>
    <property type="evidence" value="ECO:0007669"/>
    <property type="project" value="UniProtKB-KW"/>
</dbReference>
<dbReference type="GO" id="GO:0006302">
    <property type="term" value="P:double-strand break repair"/>
    <property type="evidence" value="ECO:0007669"/>
    <property type="project" value="TreeGrafter"/>
</dbReference>
<dbReference type="InterPro" id="IPR051547">
    <property type="entry name" value="TDP2-like"/>
</dbReference>
<protein>
    <recommendedName>
        <fullName evidence="11">Endonuclease/exonuclease/phosphatase domain-containing protein</fullName>
    </recommendedName>
</protein>
<evidence type="ECO:0000256" key="8">
    <source>
        <dbReference type="ARBA" id="ARBA00022842"/>
    </source>
</evidence>
<comment type="cofactor">
    <cofactor evidence="2">
        <name>Mg(2+)</name>
        <dbReference type="ChEBI" id="CHEBI:18420"/>
    </cofactor>
</comment>
<evidence type="ECO:0000313" key="12">
    <source>
        <dbReference type="EMBL" id="KAK4538337.1"/>
    </source>
</evidence>
<keyword evidence="13" id="KW-1185">Reference proteome</keyword>
<dbReference type="Proteomes" id="UP001301350">
    <property type="component" value="Unassembled WGS sequence"/>
</dbReference>
<dbReference type="SUPFAM" id="SSF56219">
    <property type="entry name" value="DNase I-like"/>
    <property type="match status" value="1"/>
</dbReference>
<dbReference type="InterPro" id="IPR005135">
    <property type="entry name" value="Endo/exonuclease/phosphatase"/>
</dbReference>
<evidence type="ECO:0000259" key="11">
    <source>
        <dbReference type="Pfam" id="PF03372"/>
    </source>
</evidence>
<keyword evidence="10" id="KW-0539">Nucleus</keyword>
<evidence type="ECO:0000256" key="6">
    <source>
        <dbReference type="ARBA" id="ARBA00022763"/>
    </source>
</evidence>
<comment type="subcellular location">
    <subcellularLocation>
        <location evidence="3">Nucleus</location>
        <location evidence="3">PML body</location>
    </subcellularLocation>
</comment>
<dbReference type="GO" id="GO:0046872">
    <property type="term" value="F:metal ion binding"/>
    <property type="evidence" value="ECO:0007669"/>
    <property type="project" value="UniProtKB-KW"/>
</dbReference>
<dbReference type="EMBL" id="JANCYW010000017">
    <property type="protein sequence ID" value="KAK4538337.1"/>
    <property type="molecule type" value="Genomic_DNA"/>
</dbReference>
<keyword evidence="7" id="KW-0378">Hydrolase</keyword>
<gene>
    <name evidence="12" type="ORF">CDCA_CDCA17G4362</name>
</gene>
<sequence>MTGIDAAPSPLSKSLRLVTWNVDMDTVNGRSRWRHIALQLSELLPDVVLLQEVSARPPEDTTGAEGPWGSTSLEVFQRALGSRYELAYDVGAADAEAYFVAAAVRRDRFRVLEYEYTEFENTVQGRGLLNVLLASVGDAAWRVRVLTAHLESGAEASAVRQAQLAAVVDAMVSVPEQASVFGGDTNLRAKEVPAGLFRVPAAASTGDILRDAFVEAGEPPTLRYTWDTFRNHNKRDLRGKHRGARARYDRIFTTSHWSARSLRLLGTERLGSGVFPSDHFGLFAELGWCSTRRLPR</sequence>
<comment type="cofactor">
    <cofactor evidence="1">
        <name>Mn(2+)</name>
        <dbReference type="ChEBI" id="CHEBI:29035"/>
    </cofactor>
</comment>
<evidence type="ECO:0000256" key="9">
    <source>
        <dbReference type="ARBA" id="ARBA00023204"/>
    </source>
</evidence>
<dbReference type="InterPro" id="IPR036691">
    <property type="entry name" value="Endo/exonu/phosph_ase_sf"/>
</dbReference>
<evidence type="ECO:0000256" key="5">
    <source>
        <dbReference type="ARBA" id="ARBA00022723"/>
    </source>
</evidence>
<evidence type="ECO:0000256" key="10">
    <source>
        <dbReference type="ARBA" id="ARBA00023242"/>
    </source>
</evidence>
<dbReference type="GO" id="GO:0070260">
    <property type="term" value="F:5'-tyrosyl-DNA phosphodiesterase activity"/>
    <property type="evidence" value="ECO:0007669"/>
    <property type="project" value="TreeGrafter"/>
</dbReference>
<dbReference type="PANTHER" id="PTHR15822:SF4">
    <property type="entry name" value="TYROSYL-DNA PHOSPHODIESTERASE 2"/>
    <property type="match status" value="1"/>
</dbReference>
<accession>A0AAV9J156</accession>